<dbReference type="InParanoid" id="A0A0V0YZG6"/>
<comment type="caution">
    <text evidence="1">The sequence shown here is derived from an EMBL/GenBank/DDBJ whole genome shotgun (WGS) entry which is preliminary data.</text>
</comment>
<proteinExistence type="predicted"/>
<gene>
    <name evidence="1" type="ORF">T01_2301</name>
</gene>
<dbReference type="AlphaFoldDB" id="A0A0V0YZG6"/>
<accession>A0A0V0YZG6</accession>
<organism evidence="1 2">
    <name type="scientific">Trichinella spiralis</name>
    <name type="common">Trichina worm</name>
    <dbReference type="NCBI Taxonomy" id="6334"/>
    <lineage>
        <taxon>Eukaryota</taxon>
        <taxon>Metazoa</taxon>
        <taxon>Ecdysozoa</taxon>
        <taxon>Nematoda</taxon>
        <taxon>Enoplea</taxon>
        <taxon>Dorylaimia</taxon>
        <taxon>Trichinellida</taxon>
        <taxon>Trichinellidae</taxon>
        <taxon>Trichinella</taxon>
    </lineage>
</organism>
<keyword evidence="2" id="KW-1185">Reference proteome</keyword>
<protein>
    <submittedName>
        <fullName evidence="1">Uncharacterized protein</fullName>
    </submittedName>
</protein>
<dbReference type="Proteomes" id="UP000054776">
    <property type="component" value="Unassembled WGS sequence"/>
</dbReference>
<sequence length="39" mass="4112">MSTFITELQCSRSCGVSSGDAGRDYLFSGGVSDKKLGNH</sequence>
<dbReference type="EMBL" id="JYDH01003603">
    <property type="protein sequence ID" value="KRY05532.1"/>
    <property type="molecule type" value="Genomic_DNA"/>
</dbReference>
<reference evidence="1 2" key="1">
    <citation type="submission" date="2015-01" db="EMBL/GenBank/DDBJ databases">
        <title>Evolution of Trichinella species and genotypes.</title>
        <authorList>
            <person name="Korhonen P.K."/>
            <person name="Edoardo P."/>
            <person name="Giuseppe L.R."/>
            <person name="Gasser R.B."/>
        </authorList>
    </citation>
    <scope>NUCLEOTIDE SEQUENCE [LARGE SCALE GENOMIC DNA]</scope>
    <source>
        <strain evidence="1">ISS3</strain>
    </source>
</reference>
<evidence type="ECO:0000313" key="1">
    <source>
        <dbReference type="EMBL" id="KRY05532.1"/>
    </source>
</evidence>
<evidence type="ECO:0000313" key="2">
    <source>
        <dbReference type="Proteomes" id="UP000054776"/>
    </source>
</evidence>
<name>A0A0V0YZG6_TRISP</name>